<evidence type="ECO:0000313" key="3">
    <source>
        <dbReference type="Proteomes" id="UP000266841"/>
    </source>
</evidence>
<keyword evidence="3" id="KW-1185">Reference proteome</keyword>
<sequence length="146" mass="15553">MIASSAKSRPSKAEPPPAVGKSSFACFSVDYLPAFLPTIYLMMCGGLTSQPTCENEISPCKAAKSCKISEASAPTAGIRGLGPSVRIESAKTDSFDIILLSQQFWPLEWELCSSPARKKPSLTYLLPGFIEQKGVTNPMGMGFAGQ</sequence>
<proteinExistence type="predicted"/>
<evidence type="ECO:0000256" key="1">
    <source>
        <dbReference type="SAM" id="MobiDB-lite"/>
    </source>
</evidence>
<dbReference type="AlphaFoldDB" id="K0TJM5"/>
<gene>
    <name evidence="2" type="ORF">THAOC_07807</name>
</gene>
<evidence type="ECO:0000313" key="2">
    <source>
        <dbReference type="EMBL" id="EJK70802.1"/>
    </source>
</evidence>
<reference evidence="2 3" key="1">
    <citation type="journal article" date="2012" name="Genome Biol.">
        <title>Genome and low-iron response of an oceanic diatom adapted to chronic iron limitation.</title>
        <authorList>
            <person name="Lommer M."/>
            <person name="Specht M."/>
            <person name="Roy A.S."/>
            <person name="Kraemer L."/>
            <person name="Andreson R."/>
            <person name="Gutowska M.A."/>
            <person name="Wolf J."/>
            <person name="Bergner S.V."/>
            <person name="Schilhabel M.B."/>
            <person name="Klostermeier U.C."/>
            <person name="Beiko R.G."/>
            <person name="Rosenstiel P."/>
            <person name="Hippler M."/>
            <person name="Laroche J."/>
        </authorList>
    </citation>
    <scope>NUCLEOTIDE SEQUENCE [LARGE SCALE GENOMIC DNA]</scope>
    <source>
        <strain evidence="2 3">CCMP1005</strain>
    </source>
</reference>
<organism evidence="2 3">
    <name type="scientific">Thalassiosira oceanica</name>
    <name type="common">Marine diatom</name>
    <dbReference type="NCBI Taxonomy" id="159749"/>
    <lineage>
        <taxon>Eukaryota</taxon>
        <taxon>Sar</taxon>
        <taxon>Stramenopiles</taxon>
        <taxon>Ochrophyta</taxon>
        <taxon>Bacillariophyta</taxon>
        <taxon>Coscinodiscophyceae</taxon>
        <taxon>Thalassiosirophycidae</taxon>
        <taxon>Thalassiosirales</taxon>
        <taxon>Thalassiosiraceae</taxon>
        <taxon>Thalassiosira</taxon>
    </lineage>
</organism>
<comment type="caution">
    <text evidence="2">The sequence shown here is derived from an EMBL/GenBank/DDBJ whole genome shotgun (WGS) entry which is preliminary data.</text>
</comment>
<protein>
    <submittedName>
        <fullName evidence="2">Uncharacterized protein</fullName>
    </submittedName>
</protein>
<name>K0TJM5_THAOC</name>
<accession>K0TJM5</accession>
<feature type="region of interest" description="Disordered" evidence="1">
    <location>
        <begin position="1"/>
        <end position="20"/>
    </location>
</feature>
<dbReference type="Proteomes" id="UP000266841">
    <property type="component" value="Unassembled WGS sequence"/>
</dbReference>
<dbReference type="EMBL" id="AGNL01008023">
    <property type="protein sequence ID" value="EJK70802.1"/>
    <property type="molecule type" value="Genomic_DNA"/>
</dbReference>